<organism evidence="6 7">
    <name type="scientific">Culex pipiens pipiens</name>
    <name type="common">Northern house mosquito</name>
    <dbReference type="NCBI Taxonomy" id="38569"/>
    <lineage>
        <taxon>Eukaryota</taxon>
        <taxon>Metazoa</taxon>
        <taxon>Ecdysozoa</taxon>
        <taxon>Arthropoda</taxon>
        <taxon>Hexapoda</taxon>
        <taxon>Insecta</taxon>
        <taxon>Pterygota</taxon>
        <taxon>Neoptera</taxon>
        <taxon>Endopterygota</taxon>
        <taxon>Diptera</taxon>
        <taxon>Nematocera</taxon>
        <taxon>Culicoidea</taxon>
        <taxon>Culicidae</taxon>
        <taxon>Culicinae</taxon>
        <taxon>Culicini</taxon>
        <taxon>Culex</taxon>
        <taxon>Culex</taxon>
    </lineage>
</organism>
<dbReference type="PANTHER" id="PTHR10009">
    <property type="entry name" value="PROTEIN YELLOW-RELATED"/>
    <property type="match status" value="1"/>
</dbReference>
<gene>
    <name evidence="6" type="ORF">pipiens_019245</name>
</gene>
<evidence type="ECO:0000256" key="2">
    <source>
        <dbReference type="ARBA" id="ARBA00009127"/>
    </source>
</evidence>
<dbReference type="InterPro" id="IPR017996">
    <property type="entry name" value="MRJP/yellow-related"/>
</dbReference>
<evidence type="ECO:0000256" key="5">
    <source>
        <dbReference type="SAM" id="SignalP"/>
    </source>
</evidence>
<evidence type="ECO:0000313" key="6">
    <source>
        <dbReference type="EMBL" id="KAL1403726.1"/>
    </source>
</evidence>
<comment type="similarity">
    <text evidence="2">Belongs to the major royal jelly protein family.</text>
</comment>
<feature type="chain" id="PRO_5044807225" description="Major royal jelly protein" evidence="5">
    <location>
        <begin position="19"/>
        <end position="141"/>
    </location>
</feature>
<evidence type="ECO:0000313" key="7">
    <source>
        <dbReference type="Proteomes" id="UP001562425"/>
    </source>
</evidence>
<evidence type="ECO:0000256" key="1">
    <source>
        <dbReference type="ARBA" id="ARBA00004613"/>
    </source>
</evidence>
<dbReference type="Pfam" id="PF03022">
    <property type="entry name" value="MRJP"/>
    <property type="match status" value="1"/>
</dbReference>
<dbReference type="PANTHER" id="PTHR10009:SF10">
    <property type="entry name" value="L-DOPACHROME TAUTOMERASE YELLOW-F-RELATED"/>
    <property type="match status" value="1"/>
</dbReference>
<comment type="caution">
    <text evidence="6">The sequence shown here is derived from an EMBL/GenBank/DDBJ whole genome shotgun (WGS) entry which is preliminary data.</text>
</comment>
<dbReference type="InterPro" id="IPR011042">
    <property type="entry name" value="6-blade_b-propeller_TolB-like"/>
</dbReference>
<dbReference type="AlphaFoldDB" id="A0ABD1DVU0"/>
<dbReference type="EMBL" id="JBEHCU010001198">
    <property type="protein sequence ID" value="KAL1403726.1"/>
    <property type="molecule type" value="Genomic_DNA"/>
</dbReference>
<sequence>MLRQVLLCLVAFTALTTCQRGTEEVLKWQQVTYDVPESVAAKTDGYIPINNIPMSGVHYKNRVFVTVPRRRWGIPSTLNVIDLAPPFPMQNPVLKPYPNFALNELRDDLQPDENRLVTVYRPRVDRCDRLWFVDTGMMEIP</sequence>
<dbReference type="GO" id="GO:0005576">
    <property type="term" value="C:extracellular region"/>
    <property type="evidence" value="ECO:0007669"/>
    <property type="project" value="UniProtKB-SubCell"/>
</dbReference>
<reference evidence="6 7" key="1">
    <citation type="submission" date="2024-05" db="EMBL/GenBank/DDBJ databases">
        <title>Culex pipiens pipiens assembly and annotation.</title>
        <authorList>
            <person name="Alout H."/>
            <person name="Durand T."/>
        </authorList>
    </citation>
    <scope>NUCLEOTIDE SEQUENCE [LARGE SCALE GENOMIC DNA]</scope>
    <source>
        <strain evidence="6">HA-2024</strain>
        <tissue evidence="6">Whole body</tissue>
    </source>
</reference>
<feature type="signal peptide" evidence="5">
    <location>
        <begin position="1"/>
        <end position="18"/>
    </location>
</feature>
<evidence type="ECO:0000256" key="4">
    <source>
        <dbReference type="ARBA" id="ARBA00022729"/>
    </source>
</evidence>
<feature type="non-terminal residue" evidence="6">
    <location>
        <position position="141"/>
    </location>
</feature>
<evidence type="ECO:0000256" key="3">
    <source>
        <dbReference type="ARBA" id="ARBA00022525"/>
    </source>
</evidence>
<dbReference type="Gene3D" id="2.120.10.30">
    <property type="entry name" value="TolB, C-terminal domain"/>
    <property type="match status" value="1"/>
</dbReference>
<protein>
    <recommendedName>
        <fullName evidence="8">Major royal jelly protein</fullName>
    </recommendedName>
</protein>
<keyword evidence="4 5" id="KW-0732">Signal</keyword>
<accession>A0ABD1DVU0</accession>
<comment type="subcellular location">
    <subcellularLocation>
        <location evidence="1">Secreted</location>
    </subcellularLocation>
</comment>
<keyword evidence="7" id="KW-1185">Reference proteome</keyword>
<dbReference type="Proteomes" id="UP001562425">
    <property type="component" value="Unassembled WGS sequence"/>
</dbReference>
<keyword evidence="3" id="KW-0964">Secreted</keyword>
<evidence type="ECO:0008006" key="8">
    <source>
        <dbReference type="Google" id="ProtNLM"/>
    </source>
</evidence>
<proteinExistence type="inferred from homology"/>
<name>A0ABD1DVU0_CULPP</name>